<dbReference type="SUPFAM" id="SSF51735">
    <property type="entry name" value="NAD(P)-binding Rossmann-fold domains"/>
    <property type="match status" value="1"/>
</dbReference>
<dbReference type="Pfam" id="PF00106">
    <property type="entry name" value="adh_short"/>
    <property type="match status" value="1"/>
</dbReference>
<dbReference type="PRINTS" id="PR00080">
    <property type="entry name" value="SDRFAMILY"/>
</dbReference>
<dbReference type="InterPro" id="IPR002347">
    <property type="entry name" value="SDR_fam"/>
</dbReference>
<evidence type="ECO:0000256" key="1">
    <source>
        <dbReference type="RuleBase" id="RU000363"/>
    </source>
</evidence>
<comment type="similarity">
    <text evidence="1">Belongs to the short-chain dehydrogenases/reductases (SDR) family.</text>
</comment>
<name>A0A9W6KAL0_9PSED</name>
<dbReference type="InterPro" id="IPR036291">
    <property type="entry name" value="NAD(P)-bd_dom_sf"/>
</dbReference>
<dbReference type="NCBIfam" id="NF006035">
    <property type="entry name" value="PRK08177.1"/>
    <property type="match status" value="1"/>
</dbReference>
<dbReference type="Proteomes" id="UP001143328">
    <property type="component" value="Unassembled WGS sequence"/>
</dbReference>
<sequence length="251" mass="26553">MRCTPDMINRYAVSPTLFKQEPDMAQAKSALIIGASRGLGLGLVQQLHADGWQVTASVRSQAGVDALQALPGVKIEQLDINDGAQVSALQQRLQGQTFDLLFINAGVAGPSHQSVEEATVEELGQLFMTNAIAPIRLAQRLVAQVKKPNGVLAFMSSVLGSVAIAEGNTMPLYKASKAALNSMTNSFVCELEDSGLTVLSLHPGWVKTDMGGEGAPLDIQTSCKGLVAQINAQAGKGGHRFIDYQGQGIPW</sequence>
<accession>A0A9W6KAL0</accession>
<dbReference type="AlphaFoldDB" id="A0A9W6KAL0"/>
<dbReference type="PANTHER" id="PTHR45458">
    <property type="entry name" value="SHORT-CHAIN DEHYDROGENASE/REDUCTASE SDR"/>
    <property type="match status" value="1"/>
</dbReference>
<reference evidence="2" key="1">
    <citation type="journal article" date="2014" name="Int. J. Syst. Evol. Microbiol.">
        <title>Complete genome sequence of Corynebacterium casei LMG S-19264T (=DSM 44701T), isolated from a smear-ripened cheese.</title>
        <authorList>
            <consortium name="US DOE Joint Genome Institute (JGI-PGF)"/>
            <person name="Walter F."/>
            <person name="Albersmeier A."/>
            <person name="Kalinowski J."/>
            <person name="Ruckert C."/>
        </authorList>
    </citation>
    <scope>NUCLEOTIDE SEQUENCE</scope>
    <source>
        <strain evidence="2">VKM B-2935</strain>
    </source>
</reference>
<dbReference type="PRINTS" id="PR00081">
    <property type="entry name" value="GDHRDH"/>
</dbReference>
<reference evidence="2" key="2">
    <citation type="submission" date="2023-01" db="EMBL/GenBank/DDBJ databases">
        <authorList>
            <person name="Sun Q."/>
            <person name="Evtushenko L."/>
        </authorList>
    </citation>
    <scope>NUCLEOTIDE SEQUENCE</scope>
    <source>
        <strain evidence="2">VKM B-2935</strain>
    </source>
</reference>
<gene>
    <name evidence="2" type="ORF">GCM10017655_50960</name>
</gene>
<dbReference type="Gene3D" id="3.40.50.720">
    <property type="entry name" value="NAD(P)-binding Rossmann-like Domain"/>
    <property type="match status" value="1"/>
</dbReference>
<dbReference type="InterPro" id="IPR052184">
    <property type="entry name" value="SDR_enzymes"/>
</dbReference>
<dbReference type="CDD" id="cd05325">
    <property type="entry name" value="carb_red_sniffer_like_SDR_c"/>
    <property type="match status" value="1"/>
</dbReference>
<keyword evidence="3" id="KW-1185">Reference proteome</keyword>
<dbReference type="EMBL" id="BSFN01000032">
    <property type="protein sequence ID" value="GLK92032.1"/>
    <property type="molecule type" value="Genomic_DNA"/>
</dbReference>
<protein>
    <submittedName>
        <fullName evidence="2">Short-chain dehydrogenase</fullName>
    </submittedName>
</protein>
<evidence type="ECO:0000313" key="3">
    <source>
        <dbReference type="Proteomes" id="UP001143328"/>
    </source>
</evidence>
<evidence type="ECO:0000313" key="2">
    <source>
        <dbReference type="EMBL" id="GLK92032.1"/>
    </source>
</evidence>
<organism evidence="2 3">
    <name type="scientific">Pseudomonas turukhanskensis</name>
    <dbReference type="NCBI Taxonomy" id="1806536"/>
    <lineage>
        <taxon>Bacteria</taxon>
        <taxon>Pseudomonadati</taxon>
        <taxon>Pseudomonadota</taxon>
        <taxon>Gammaproteobacteria</taxon>
        <taxon>Pseudomonadales</taxon>
        <taxon>Pseudomonadaceae</taxon>
        <taxon>Pseudomonas</taxon>
    </lineage>
</organism>
<comment type="caution">
    <text evidence="2">The sequence shown here is derived from an EMBL/GenBank/DDBJ whole genome shotgun (WGS) entry which is preliminary data.</text>
</comment>
<dbReference type="GO" id="GO:0016616">
    <property type="term" value="F:oxidoreductase activity, acting on the CH-OH group of donors, NAD or NADP as acceptor"/>
    <property type="evidence" value="ECO:0007669"/>
    <property type="project" value="TreeGrafter"/>
</dbReference>
<proteinExistence type="inferred from homology"/>
<dbReference type="PANTHER" id="PTHR45458:SF1">
    <property type="entry name" value="SHORT CHAIN DEHYDROGENASE"/>
    <property type="match status" value="1"/>
</dbReference>